<feature type="signal peptide" evidence="4">
    <location>
        <begin position="1"/>
        <end position="17"/>
    </location>
</feature>
<dbReference type="PANTHER" id="PTHR38425">
    <property type="entry name" value="LONG CHRONOLOGICAL LIFESPAN PROTEIN 2"/>
    <property type="match status" value="1"/>
</dbReference>
<name>G3AX02_CANTC</name>
<dbReference type="EMBL" id="GL996510">
    <property type="protein sequence ID" value="EGV66868.1"/>
    <property type="molecule type" value="Genomic_DNA"/>
</dbReference>
<feature type="chain" id="PRO_5010833533" description="Long chronological lifespan protein 2" evidence="4">
    <location>
        <begin position="18"/>
        <end position="128"/>
    </location>
</feature>
<dbReference type="OrthoDB" id="2234316at2759"/>
<reference evidence="5 6" key="1">
    <citation type="journal article" date="2011" name="Proc. Natl. Acad. Sci. U.S.A.">
        <title>Comparative genomics of xylose-fermenting fungi for enhanced biofuel production.</title>
        <authorList>
            <person name="Wohlbach D.J."/>
            <person name="Kuo A."/>
            <person name="Sato T.K."/>
            <person name="Potts K.M."/>
            <person name="Salamov A.A."/>
            <person name="LaButti K.M."/>
            <person name="Sun H."/>
            <person name="Clum A."/>
            <person name="Pangilinan J.L."/>
            <person name="Lindquist E.A."/>
            <person name="Lucas S."/>
            <person name="Lapidus A."/>
            <person name="Jin M."/>
            <person name="Gunawan C."/>
            <person name="Balan V."/>
            <person name="Dale B.E."/>
            <person name="Jeffries T.W."/>
            <person name="Zinkel R."/>
            <person name="Barry K.W."/>
            <person name="Grigoriev I.V."/>
            <person name="Gasch A.P."/>
        </authorList>
    </citation>
    <scope>NUCLEOTIDE SEQUENCE [LARGE SCALE GENOMIC DNA]</scope>
    <source>
        <strain evidence="5">ATCC 10573</strain>
        <strain evidence="6">ATCC 10573 / BCRC 21748 / CBS 615 / JCM 9827 / NBRC 10315 / NRRL Y-1498 / VKM Y-70</strain>
    </source>
</reference>
<dbReference type="GO" id="GO:0036503">
    <property type="term" value="P:ERAD pathway"/>
    <property type="evidence" value="ECO:0007669"/>
    <property type="project" value="TreeGrafter"/>
</dbReference>
<evidence type="ECO:0000313" key="5">
    <source>
        <dbReference type="EMBL" id="EGV66868.1"/>
    </source>
</evidence>
<keyword evidence="3 4" id="KW-0732">Signal</keyword>
<evidence type="ECO:0000256" key="2">
    <source>
        <dbReference type="ARBA" id="ARBA00018534"/>
    </source>
</evidence>
<organism evidence="6">
    <name type="scientific">Candida tenuis (strain ATCC 10573 / BCRC 21748 / CBS 615 / JCM 9827 / NBRC 10315 / NRRL Y-1498 / VKM Y-70)</name>
    <name type="common">Yeast</name>
    <name type="synonym">Yamadazyma tenuis</name>
    <dbReference type="NCBI Taxonomy" id="590646"/>
    <lineage>
        <taxon>Eukaryota</taxon>
        <taxon>Fungi</taxon>
        <taxon>Dikarya</taxon>
        <taxon>Ascomycota</taxon>
        <taxon>Saccharomycotina</taxon>
        <taxon>Pichiomycetes</taxon>
        <taxon>Debaryomycetaceae</taxon>
        <taxon>Yamadazyma</taxon>
    </lineage>
</organism>
<dbReference type="Proteomes" id="UP000000707">
    <property type="component" value="Unassembled WGS sequence"/>
</dbReference>
<evidence type="ECO:0000313" key="6">
    <source>
        <dbReference type="Proteomes" id="UP000000707"/>
    </source>
</evidence>
<protein>
    <recommendedName>
        <fullName evidence="2">Long chronological lifespan protein 2</fullName>
    </recommendedName>
</protein>
<dbReference type="STRING" id="590646.G3AX02"/>
<dbReference type="HOGENOM" id="CLU_142363_1_0_1"/>
<dbReference type="PANTHER" id="PTHR38425:SF1">
    <property type="entry name" value="LONG CHRONOLOGICAL LIFESPAN PROTEIN 2"/>
    <property type="match status" value="1"/>
</dbReference>
<evidence type="ECO:0000256" key="1">
    <source>
        <dbReference type="ARBA" id="ARBA00010545"/>
    </source>
</evidence>
<keyword evidence="6" id="KW-1185">Reference proteome</keyword>
<gene>
    <name evidence="5" type="ORF">CANTEDRAFT_112373</name>
</gene>
<dbReference type="EMBL" id="GL996510">
    <property type="protein sequence ID" value="EGV66869.1"/>
    <property type="molecule type" value="Genomic_DNA"/>
</dbReference>
<dbReference type="InterPro" id="IPR034543">
    <property type="entry name" value="LCL2"/>
</dbReference>
<evidence type="ECO:0000256" key="3">
    <source>
        <dbReference type="ARBA" id="ARBA00022729"/>
    </source>
</evidence>
<accession>G3AX02</accession>
<dbReference type="AlphaFoldDB" id="G3AX02"/>
<dbReference type="eggNOG" id="ENOG502S416">
    <property type="taxonomic scope" value="Eukaryota"/>
</dbReference>
<dbReference type="CDD" id="cd23996">
    <property type="entry name" value="LCL2-like"/>
    <property type="match status" value="1"/>
</dbReference>
<comment type="similarity">
    <text evidence="1">Belongs to the LCL2 family.</text>
</comment>
<sequence length="128" mass="14452">MLSWILTTLTLVLVVQANFFDFVQNQFHTNNQGAPAPAGTFEMGVLNSNCKDYLCPETQTCVQGPRSCPCPFPSSQLRCVLPDGNYICISKPAGDFSVRYKDPQTNWKIDANDDTIRDCGWVNRHYRK</sequence>
<evidence type="ECO:0000256" key="4">
    <source>
        <dbReference type="SAM" id="SignalP"/>
    </source>
</evidence>
<proteinExistence type="inferred from homology"/>